<dbReference type="InterPro" id="IPR037066">
    <property type="entry name" value="Plug_dom_sf"/>
</dbReference>
<proteinExistence type="inferred from homology"/>
<evidence type="ECO:0000256" key="9">
    <source>
        <dbReference type="RuleBase" id="RU003357"/>
    </source>
</evidence>
<gene>
    <name evidence="13" type="ORF">M0G41_00450</name>
</gene>
<sequence>MNFNRNLLSDAVRYGLAAGAVGLLGLTAAPAIAQDDDAATLDRIEVTGSRIKRADVEGALPVTVIDRQQLEVSGDISVADFLRNTTFNSFGSFRPQSGSSAQSFAALSLRGLGSARTLILIDGRRAPIAPSAGQGQNLNSIPLAAVERIEILSDGASAIYGTDAIGGVVNIITRKDFNGVEMTIGAGNPKREGGETEEGSIIFGASGDRGTMLAGISYNNRGIIFQRDRPWSSGGVSTFGANLINARPAPGTLYGFSPGSFVAHPTNGSALPGFACNSNGFFRGGSGSTSRCFYDFTFVAADEAEVRNESTFARGQYQINDDWSTYLNATVSRLKTFGRYAPVPSSPFPGGQPFLPVGSPNHPAVRFPNAGYDATVPYFFRHRFAALGNRDTFTEEVAYDYQAGFQGRIGDVYLDVGARSSEVKYLDLGRNYVVGGLAQQFIASGRYNIYDPFGNPRSVLDSMIATINRDSGTKFEELFAIANMDLFEMGGGTAGLAVGVEYRKEEFFDIYDTLSSSGQIVGSAGNTAAGDRDVNALFGELLLPIMSNLEVSIAARRDDYSDYGSDTSPKVSVRFQPLDTVTLRGSYGQGFRAPTLDILTQQATFSADGVNDPQTCVSFGQPPGCQTQISAYVIANPNLNSEQSDQYSFGLVWDATDWLNMSVDYYNIEIENRISAISSALIISCTSGAQPCPAGVGTLPINVNPPVPSNGLGIARDPGTGAILYIQRGFANRGTLETSGLDFNIRTTFDLADWGQLANQLQLGYVDDYSFDGGRNLVNDPGYPEFRATLATQWTFGDFNFAWNLNHVDSTISNAGLNVRGGGSDYGYSRTLPSWTTHDLQATWSAPWNGKVTVGVNNIADKDPVLDPLDPGGRGFNFNLYDGYGRVPYVRYTQNF</sequence>
<keyword evidence="5 9" id="KW-0798">TonB box</keyword>
<dbReference type="Gene3D" id="2.170.130.10">
    <property type="entry name" value="TonB-dependent receptor, plug domain"/>
    <property type="match status" value="1"/>
</dbReference>
<comment type="similarity">
    <text evidence="8 9">Belongs to the TonB-dependent receptor family.</text>
</comment>
<keyword evidence="13" id="KW-0675">Receptor</keyword>
<dbReference type="SUPFAM" id="SSF56935">
    <property type="entry name" value="Porins"/>
    <property type="match status" value="1"/>
</dbReference>
<dbReference type="PANTHER" id="PTHR47234">
    <property type="match status" value="1"/>
</dbReference>
<protein>
    <submittedName>
        <fullName evidence="13">TonB-dependent receptor</fullName>
    </submittedName>
</protein>
<feature type="domain" description="TonB-dependent receptor plug" evidence="12">
    <location>
        <begin position="60"/>
        <end position="168"/>
    </location>
</feature>
<keyword evidence="6 8" id="KW-0472">Membrane</keyword>
<feature type="domain" description="TonB-dependent receptor-like beta-barrel" evidence="11">
    <location>
        <begin position="346"/>
        <end position="859"/>
    </location>
</feature>
<dbReference type="InterPro" id="IPR012910">
    <property type="entry name" value="Plug_dom"/>
</dbReference>
<comment type="subcellular location">
    <subcellularLocation>
        <location evidence="1 8">Cell outer membrane</location>
        <topology evidence="1 8">Multi-pass membrane protein</topology>
    </subcellularLocation>
</comment>
<keyword evidence="4 8" id="KW-0812">Transmembrane</keyword>
<evidence type="ECO:0000256" key="4">
    <source>
        <dbReference type="ARBA" id="ARBA00022692"/>
    </source>
</evidence>
<evidence type="ECO:0000256" key="2">
    <source>
        <dbReference type="ARBA" id="ARBA00022448"/>
    </source>
</evidence>
<dbReference type="InterPro" id="IPR000531">
    <property type="entry name" value="Beta-barrel_TonB"/>
</dbReference>
<evidence type="ECO:0000256" key="6">
    <source>
        <dbReference type="ARBA" id="ARBA00023136"/>
    </source>
</evidence>
<dbReference type="RefSeq" id="WP_248204107.1">
    <property type="nucleotide sequence ID" value="NZ_JALNMH010000001.1"/>
</dbReference>
<dbReference type="Pfam" id="PF07715">
    <property type="entry name" value="Plug"/>
    <property type="match status" value="1"/>
</dbReference>
<evidence type="ECO:0000256" key="7">
    <source>
        <dbReference type="ARBA" id="ARBA00023237"/>
    </source>
</evidence>
<evidence type="ECO:0000313" key="13">
    <source>
        <dbReference type="EMBL" id="MCK7592134.1"/>
    </source>
</evidence>
<evidence type="ECO:0000256" key="8">
    <source>
        <dbReference type="PROSITE-ProRule" id="PRU01360"/>
    </source>
</evidence>
<dbReference type="Gene3D" id="2.40.170.20">
    <property type="entry name" value="TonB-dependent receptor, beta-barrel domain"/>
    <property type="match status" value="1"/>
</dbReference>
<feature type="signal peptide" evidence="10">
    <location>
        <begin position="1"/>
        <end position="33"/>
    </location>
</feature>
<evidence type="ECO:0000259" key="12">
    <source>
        <dbReference type="Pfam" id="PF07715"/>
    </source>
</evidence>
<evidence type="ECO:0000313" key="14">
    <source>
        <dbReference type="Proteomes" id="UP001431449"/>
    </source>
</evidence>
<dbReference type="PROSITE" id="PS52016">
    <property type="entry name" value="TONB_DEPENDENT_REC_3"/>
    <property type="match status" value="1"/>
</dbReference>
<evidence type="ECO:0000256" key="1">
    <source>
        <dbReference type="ARBA" id="ARBA00004571"/>
    </source>
</evidence>
<evidence type="ECO:0000256" key="3">
    <source>
        <dbReference type="ARBA" id="ARBA00022452"/>
    </source>
</evidence>
<dbReference type="EMBL" id="JALNMH010000001">
    <property type="protein sequence ID" value="MCK7592134.1"/>
    <property type="molecule type" value="Genomic_DNA"/>
</dbReference>
<comment type="caution">
    <text evidence="13">The sequence shown here is derived from an EMBL/GenBank/DDBJ whole genome shotgun (WGS) entry which is preliminary data.</text>
</comment>
<dbReference type="CDD" id="cd01347">
    <property type="entry name" value="ligand_gated_channel"/>
    <property type="match status" value="1"/>
</dbReference>
<keyword evidence="2 8" id="KW-0813">Transport</keyword>
<evidence type="ECO:0000256" key="10">
    <source>
        <dbReference type="SAM" id="SignalP"/>
    </source>
</evidence>
<reference evidence="13" key="1">
    <citation type="submission" date="2022-04" db="EMBL/GenBank/DDBJ databases">
        <title>Lysobacter sp. CAU 1642 isolated from sea sand.</title>
        <authorList>
            <person name="Kim W."/>
        </authorList>
    </citation>
    <scope>NUCLEOTIDE SEQUENCE</scope>
    <source>
        <strain evidence="13">CAU 1642</strain>
    </source>
</reference>
<keyword evidence="10" id="KW-0732">Signal</keyword>
<dbReference type="Proteomes" id="UP001431449">
    <property type="component" value="Unassembled WGS sequence"/>
</dbReference>
<organism evidence="13 14">
    <name type="scientific">Pseudomarimonas salicorniae</name>
    <dbReference type="NCBI Taxonomy" id="2933270"/>
    <lineage>
        <taxon>Bacteria</taxon>
        <taxon>Pseudomonadati</taxon>
        <taxon>Pseudomonadota</taxon>
        <taxon>Gammaproteobacteria</taxon>
        <taxon>Lysobacterales</taxon>
        <taxon>Lysobacteraceae</taxon>
        <taxon>Pseudomarimonas</taxon>
    </lineage>
</organism>
<keyword evidence="3 8" id="KW-1134">Transmembrane beta strand</keyword>
<dbReference type="InterPro" id="IPR039426">
    <property type="entry name" value="TonB-dep_rcpt-like"/>
</dbReference>
<feature type="chain" id="PRO_5045326208" evidence="10">
    <location>
        <begin position="34"/>
        <end position="896"/>
    </location>
</feature>
<accession>A0ABT0GC71</accession>
<keyword evidence="7 8" id="KW-0998">Cell outer membrane</keyword>
<name>A0ABT0GC71_9GAMM</name>
<dbReference type="PANTHER" id="PTHR47234:SF2">
    <property type="entry name" value="TONB-DEPENDENT RECEPTOR"/>
    <property type="match status" value="1"/>
</dbReference>
<evidence type="ECO:0000259" key="11">
    <source>
        <dbReference type="Pfam" id="PF00593"/>
    </source>
</evidence>
<dbReference type="Pfam" id="PF00593">
    <property type="entry name" value="TonB_dep_Rec_b-barrel"/>
    <property type="match status" value="1"/>
</dbReference>
<dbReference type="InterPro" id="IPR036942">
    <property type="entry name" value="Beta-barrel_TonB_sf"/>
</dbReference>
<evidence type="ECO:0000256" key="5">
    <source>
        <dbReference type="ARBA" id="ARBA00023077"/>
    </source>
</evidence>
<keyword evidence="14" id="KW-1185">Reference proteome</keyword>